<keyword evidence="2" id="KW-0805">Transcription regulation</keyword>
<comment type="subcellular location">
    <subcellularLocation>
        <location evidence="1">Nucleus</location>
    </subcellularLocation>
</comment>
<comment type="caution">
    <text evidence="7">The sequence shown here is derived from an EMBL/GenBank/DDBJ whole genome shotgun (WGS) entry which is preliminary data.</text>
</comment>
<dbReference type="EMBL" id="CM035429">
    <property type="protein sequence ID" value="KAH7299838.1"/>
    <property type="molecule type" value="Genomic_DNA"/>
</dbReference>
<organism evidence="7 8">
    <name type="scientific">Ceratopteris richardii</name>
    <name type="common">Triangle waterfern</name>
    <dbReference type="NCBI Taxonomy" id="49495"/>
    <lineage>
        <taxon>Eukaryota</taxon>
        <taxon>Viridiplantae</taxon>
        <taxon>Streptophyta</taxon>
        <taxon>Embryophyta</taxon>
        <taxon>Tracheophyta</taxon>
        <taxon>Polypodiopsida</taxon>
        <taxon>Polypodiidae</taxon>
        <taxon>Polypodiales</taxon>
        <taxon>Pteridineae</taxon>
        <taxon>Pteridaceae</taxon>
        <taxon>Parkerioideae</taxon>
        <taxon>Ceratopteris</taxon>
    </lineage>
</organism>
<dbReference type="GO" id="GO:0003700">
    <property type="term" value="F:DNA-binding transcription factor activity"/>
    <property type="evidence" value="ECO:0007669"/>
    <property type="project" value="InterPro"/>
</dbReference>
<dbReference type="OrthoDB" id="1842836at2759"/>
<evidence type="ECO:0000256" key="5">
    <source>
        <dbReference type="ARBA" id="ARBA00023242"/>
    </source>
</evidence>
<evidence type="ECO:0000256" key="2">
    <source>
        <dbReference type="ARBA" id="ARBA00023015"/>
    </source>
</evidence>
<gene>
    <name evidence="7" type="ORF">KP509_24G032300</name>
</gene>
<dbReference type="Pfam" id="PF03106">
    <property type="entry name" value="WRKY"/>
    <property type="match status" value="1"/>
</dbReference>
<evidence type="ECO:0000259" key="6">
    <source>
        <dbReference type="Pfam" id="PF03106"/>
    </source>
</evidence>
<dbReference type="Proteomes" id="UP000825935">
    <property type="component" value="Chromosome 24"/>
</dbReference>
<keyword evidence="4" id="KW-0804">Transcription</keyword>
<name>A0A8T2RWJ1_CERRI</name>
<keyword evidence="3" id="KW-0238">DNA-binding</keyword>
<dbReference type="SUPFAM" id="SSF118290">
    <property type="entry name" value="WRKY DNA-binding domain"/>
    <property type="match status" value="1"/>
</dbReference>
<accession>A0A8T2RWJ1</accession>
<dbReference type="InterPro" id="IPR003657">
    <property type="entry name" value="WRKY_dom"/>
</dbReference>
<dbReference type="GO" id="GO:0043565">
    <property type="term" value="F:sequence-specific DNA binding"/>
    <property type="evidence" value="ECO:0007669"/>
    <property type="project" value="InterPro"/>
</dbReference>
<evidence type="ECO:0000313" key="7">
    <source>
        <dbReference type="EMBL" id="KAH7299838.1"/>
    </source>
</evidence>
<proteinExistence type="predicted"/>
<evidence type="ECO:0000313" key="8">
    <source>
        <dbReference type="Proteomes" id="UP000825935"/>
    </source>
</evidence>
<dbReference type="Gene3D" id="2.20.25.80">
    <property type="entry name" value="WRKY domain"/>
    <property type="match status" value="1"/>
</dbReference>
<sequence length="143" mass="16173">MEPSDTSQYSEIQEVSQQNGLLMTESYTEGNLWMSFNDQCINLMVRSSVNANDALVKDGTDEEDGALRMQPSMSNVQFKAHALKPNATNIMRQKRSNRGRTNQESVKFLVTDSTAKISDGYLWLKFGQKNIKNNLHPRYSSSS</sequence>
<dbReference type="AlphaFoldDB" id="A0A8T2RWJ1"/>
<protein>
    <recommendedName>
        <fullName evidence="6">WRKY domain-containing protein</fullName>
    </recommendedName>
</protein>
<dbReference type="InterPro" id="IPR036576">
    <property type="entry name" value="WRKY_dom_sf"/>
</dbReference>
<dbReference type="GO" id="GO:0005634">
    <property type="term" value="C:nucleus"/>
    <property type="evidence" value="ECO:0007669"/>
    <property type="project" value="UniProtKB-SubCell"/>
</dbReference>
<keyword evidence="8" id="KW-1185">Reference proteome</keyword>
<reference evidence="7" key="1">
    <citation type="submission" date="2021-08" db="EMBL/GenBank/DDBJ databases">
        <title>WGS assembly of Ceratopteris richardii.</title>
        <authorList>
            <person name="Marchant D.B."/>
            <person name="Chen G."/>
            <person name="Jenkins J."/>
            <person name="Shu S."/>
            <person name="Leebens-Mack J."/>
            <person name="Grimwood J."/>
            <person name="Schmutz J."/>
            <person name="Soltis P."/>
            <person name="Soltis D."/>
            <person name="Chen Z.-H."/>
        </authorList>
    </citation>
    <scope>NUCLEOTIDE SEQUENCE</scope>
    <source>
        <strain evidence="7">Whitten #5841</strain>
        <tissue evidence="7">Leaf</tissue>
    </source>
</reference>
<evidence type="ECO:0000256" key="4">
    <source>
        <dbReference type="ARBA" id="ARBA00023163"/>
    </source>
</evidence>
<evidence type="ECO:0000256" key="3">
    <source>
        <dbReference type="ARBA" id="ARBA00023125"/>
    </source>
</evidence>
<evidence type="ECO:0000256" key="1">
    <source>
        <dbReference type="ARBA" id="ARBA00004123"/>
    </source>
</evidence>
<keyword evidence="5" id="KW-0539">Nucleus</keyword>
<feature type="domain" description="WRKY" evidence="6">
    <location>
        <begin position="119"/>
        <end position="138"/>
    </location>
</feature>